<keyword evidence="1" id="KW-0175">Coiled coil</keyword>
<dbReference type="Proteomes" id="UP000013941">
    <property type="component" value="Chromosome"/>
</dbReference>
<dbReference type="KEGG" id="nzs:SLY_0590"/>
<dbReference type="KEGG" id="nzs:SLY_0179"/>
<gene>
    <name evidence="3" type="ORF">SLY_0179</name>
    <name evidence="4" type="ORF">SLY_0590</name>
</gene>
<evidence type="ECO:0000313" key="5">
    <source>
        <dbReference type="Proteomes" id="UP000013941"/>
    </source>
</evidence>
<protein>
    <submittedName>
        <fullName evidence="4">Uncharacterized protein</fullName>
    </submittedName>
</protein>
<dbReference type="EMBL" id="CP002548">
    <property type="protein sequence ID" value="AGL90103.1"/>
    <property type="molecule type" value="Genomic_DNA"/>
</dbReference>
<organism evidence="4 5">
    <name type="scientific">Strawberry lethal yellows phytoplasma (CPA) str. NZSb11</name>
    <dbReference type="NCBI Taxonomy" id="980422"/>
    <lineage>
        <taxon>Bacteria</taxon>
        <taxon>Bacillati</taxon>
        <taxon>Mycoplasmatota</taxon>
        <taxon>Mollicutes</taxon>
        <taxon>Acholeplasmatales</taxon>
        <taxon>Acholeplasmataceae</taxon>
        <taxon>Candidatus Phytoplasma</taxon>
        <taxon>16SrXII (Stolbur group)</taxon>
    </lineage>
</organism>
<accession>R4RXA0</accession>
<evidence type="ECO:0000313" key="3">
    <source>
        <dbReference type="EMBL" id="AGL90103.1"/>
    </source>
</evidence>
<dbReference type="HOGENOM" id="CLU_2001523_0_0_14"/>
<name>R4RXA0_PHYAS</name>
<feature type="region of interest" description="Disordered" evidence="2">
    <location>
        <begin position="125"/>
        <end position="148"/>
    </location>
</feature>
<dbReference type="AlphaFoldDB" id="R4RXA0"/>
<evidence type="ECO:0000256" key="1">
    <source>
        <dbReference type="SAM" id="Coils"/>
    </source>
</evidence>
<keyword evidence="5" id="KW-1185">Reference proteome</keyword>
<sequence length="148" mass="17456">MIMWLFSIFATISNFILNYTKGFSTTEILERRMDGIQTTLFTILIVSGFKPIFKLIANICIFVKDLISGIFFPNKKLQKLEIQNAKQKYLEKQLLKKLDKINENQEKLQSQIEMQKVKVSHWQEKKATKKQLKSQNINPINEKEEENE</sequence>
<evidence type="ECO:0000256" key="2">
    <source>
        <dbReference type="SAM" id="MobiDB-lite"/>
    </source>
</evidence>
<dbReference type="PATRIC" id="fig|980422.3.peg.169"/>
<proteinExistence type="predicted"/>
<evidence type="ECO:0000313" key="4">
    <source>
        <dbReference type="EMBL" id="AGL90507.1"/>
    </source>
</evidence>
<dbReference type="EMBL" id="CP002548">
    <property type="protein sequence ID" value="AGL90507.1"/>
    <property type="molecule type" value="Genomic_DNA"/>
</dbReference>
<feature type="coiled-coil region" evidence="1">
    <location>
        <begin position="91"/>
        <end position="118"/>
    </location>
</feature>
<reference evidence="4 5" key="1">
    <citation type="journal article" date="2013" name="BMC Genomics">
        <title>Comparison of the complete genome sequence of two closely related isolates of 'Candidatus Phytoplasma australiense' reveals genome plasticity.</title>
        <authorList>
            <person name="Andersen M.T."/>
            <person name="Liefting L.W."/>
            <person name="Havukkala I."/>
            <person name="Beever R.E."/>
        </authorList>
    </citation>
    <scope>NUCLEOTIDE SEQUENCE [LARGE SCALE GENOMIC DNA]</scope>
    <source>
        <strain evidence="4 5">NZSb11</strain>
    </source>
</reference>